<evidence type="ECO:0000313" key="1">
    <source>
        <dbReference type="EMBL" id="MEV0974490.1"/>
    </source>
</evidence>
<sequence length="135" mass="14463">MGPLVVDDSTSILFGMPEIAVVKVERVTVRESIVVVAPEWVPGATTTRVYTLPKRPPALLLIFALALHRSFWHAKGSVAWTPGMVSVPSVGRLVGAFHVAGMGGRVITVVPVSMTSLRFQRFSSGSLASTFSTRT</sequence>
<accession>A0ABV3GS79</accession>
<name>A0ABV3GS79_MICGL</name>
<organism evidence="1 2">
    <name type="scientific">Microtetraspora glauca</name>
    <dbReference type="NCBI Taxonomy" id="1996"/>
    <lineage>
        <taxon>Bacteria</taxon>
        <taxon>Bacillati</taxon>
        <taxon>Actinomycetota</taxon>
        <taxon>Actinomycetes</taxon>
        <taxon>Streptosporangiales</taxon>
        <taxon>Streptosporangiaceae</taxon>
        <taxon>Microtetraspora</taxon>
    </lineage>
</organism>
<dbReference type="EMBL" id="JBFALK010000031">
    <property type="protein sequence ID" value="MEV0974490.1"/>
    <property type="molecule type" value="Genomic_DNA"/>
</dbReference>
<dbReference type="Proteomes" id="UP001551675">
    <property type="component" value="Unassembled WGS sequence"/>
</dbReference>
<reference evidence="1 2" key="1">
    <citation type="submission" date="2024-06" db="EMBL/GenBank/DDBJ databases">
        <title>The Natural Products Discovery Center: Release of the First 8490 Sequenced Strains for Exploring Actinobacteria Biosynthetic Diversity.</title>
        <authorList>
            <person name="Kalkreuter E."/>
            <person name="Kautsar S.A."/>
            <person name="Yang D."/>
            <person name="Bader C.D."/>
            <person name="Teijaro C.N."/>
            <person name="Fluegel L."/>
            <person name="Davis C.M."/>
            <person name="Simpson J.R."/>
            <person name="Lauterbach L."/>
            <person name="Steele A.D."/>
            <person name="Gui C."/>
            <person name="Meng S."/>
            <person name="Li G."/>
            <person name="Viehrig K."/>
            <person name="Ye F."/>
            <person name="Su P."/>
            <person name="Kiefer A.F."/>
            <person name="Nichols A."/>
            <person name="Cepeda A.J."/>
            <person name="Yan W."/>
            <person name="Fan B."/>
            <person name="Jiang Y."/>
            <person name="Adhikari A."/>
            <person name="Zheng C.-J."/>
            <person name="Schuster L."/>
            <person name="Cowan T.M."/>
            <person name="Smanski M.J."/>
            <person name="Chevrette M.G."/>
            <person name="De Carvalho L.P.S."/>
            <person name="Shen B."/>
        </authorList>
    </citation>
    <scope>NUCLEOTIDE SEQUENCE [LARGE SCALE GENOMIC DNA]</scope>
    <source>
        <strain evidence="1 2">NPDC050100</strain>
    </source>
</reference>
<dbReference type="RefSeq" id="WP_358141166.1">
    <property type="nucleotide sequence ID" value="NZ_JBFALK010000031.1"/>
</dbReference>
<protein>
    <recommendedName>
        <fullName evidence="3">CheB-type methylesterase domain-containing protein</fullName>
    </recommendedName>
</protein>
<evidence type="ECO:0008006" key="3">
    <source>
        <dbReference type="Google" id="ProtNLM"/>
    </source>
</evidence>
<evidence type="ECO:0000313" key="2">
    <source>
        <dbReference type="Proteomes" id="UP001551675"/>
    </source>
</evidence>
<proteinExistence type="predicted"/>
<keyword evidence="2" id="KW-1185">Reference proteome</keyword>
<gene>
    <name evidence="1" type="ORF">AB0I59_38340</name>
</gene>
<comment type="caution">
    <text evidence="1">The sequence shown here is derived from an EMBL/GenBank/DDBJ whole genome shotgun (WGS) entry which is preliminary data.</text>
</comment>